<reference evidence="1 2" key="1">
    <citation type="submission" date="2015-07" db="EMBL/GenBank/DDBJ databases">
        <title>Whole genome sequencing of Bosea vaviloviae isolated from cave pool.</title>
        <authorList>
            <person name="Tan N.E.H."/>
            <person name="Lee Y.P."/>
            <person name="Gan H.M."/>
            <person name="Barton H."/>
            <person name="Savka M.A."/>
        </authorList>
    </citation>
    <scope>NUCLEOTIDE SEQUENCE [LARGE SCALE GENOMIC DNA]</scope>
    <source>
        <strain evidence="1 2">SD260</strain>
    </source>
</reference>
<gene>
    <name evidence="1" type="ORF">AE618_21740</name>
</gene>
<organism evidence="1 2">
    <name type="scientific">Bosea vaviloviae</name>
    <dbReference type="NCBI Taxonomy" id="1526658"/>
    <lineage>
        <taxon>Bacteria</taxon>
        <taxon>Pseudomonadati</taxon>
        <taxon>Pseudomonadota</taxon>
        <taxon>Alphaproteobacteria</taxon>
        <taxon>Hyphomicrobiales</taxon>
        <taxon>Boseaceae</taxon>
        <taxon>Bosea</taxon>
    </lineage>
</organism>
<evidence type="ECO:0000313" key="2">
    <source>
        <dbReference type="Proteomes" id="UP000037822"/>
    </source>
</evidence>
<dbReference type="EMBL" id="LGSZ01000057">
    <property type="protein sequence ID" value="KPH77804.1"/>
    <property type="molecule type" value="Genomic_DNA"/>
</dbReference>
<proteinExistence type="predicted"/>
<protein>
    <submittedName>
        <fullName evidence="1">Uncharacterized protein</fullName>
    </submittedName>
</protein>
<sequence>MLGLLVLSGVAPVEAGNTYRTERIYRLMPAPGESCRQVWDRHRPRAADDASQAEKAALASPGLPVNASAELRDGLCIVTLFSRSFVPQQAVPRFDRCRLHRI</sequence>
<dbReference type="Proteomes" id="UP000037822">
    <property type="component" value="Unassembled WGS sequence"/>
</dbReference>
<accession>A0A0N1FEB5</accession>
<name>A0A0N1FEB5_9HYPH</name>
<comment type="caution">
    <text evidence="1">The sequence shown here is derived from an EMBL/GenBank/DDBJ whole genome shotgun (WGS) entry which is preliminary data.</text>
</comment>
<dbReference type="PATRIC" id="fig|1526658.3.peg.3021"/>
<dbReference type="AlphaFoldDB" id="A0A0N1FEB5"/>
<keyword evidence="2" id="KW-1185">Reference proteome</keyword>
<evidence type="ECO:0000313" key="1">
    <source>
        <dbReference type="EMBL" id="KPH77804.1"/>
    </source>
</evidence>